<protein>
    <submittedName>
        <fullName evidence="4">S-layer homology domain-containing protein</fullName>
    </submittedName>
</protein>
<keyword evidence="2" id="KW-0732">Signal</keyword>
<feature type="chain" id="PRO_5039439391" evidence="2">
    <location>
        <begin position="23"/>
        <end position="2232"/>
    </location>
</feature>
<evidence type="ECO:0000313" key="5">
    <source>
        <dbReference type="Proteomes" id="UP000824165"/>
    </source>
</evidence>
<name>A0A9D1KPE3_9FIRM</name>
<evidence type="ECO:0000313" key="4">
    <source>
        <dbReference type="EMBL" id="HIT84794.1"/>
    </source>
</evidence>
<gene>
    <name evidence="4" type="ORF">IAA60_02685</name>
</gene>
<feature type="domain" description="SLH" evidence="3">
    <location>
        <begin position="2172"/>
        <end position="2232"/>
    </location>
</feature>
<feature type="domain" description="SLH" evidence="3">
    <location>
        <begin position="2047"/>
        <end position="2106"/>
    </location>
</feature>
<dbReference type="InterPro" id="IPR051465">
    <property type="entry name" value="Cell_Envelope_Struct_Comp"/>
</dbReference>
<sequence>MKRIIACLLSAVMFLGIAPVYEVIALAAEHEAYSIDNGYIRVRVSRENGGFAINTVSGDTLKKSDNNKELLFHTGEYDTSFVSFRVTEADGTQKDYIFGGEYGDSGDPSRRGVTVTQETENGDITAVWSVESYTFTQTISLANESSNEHGMVSVSLSASNSGGSNADIKARVLLDTALGGNDYGTYRAVDEDSVTHSISTEQILDGTDYPIPQNFYCVDNVFDTAITAFSVNSPQAMPYRAAFGHWNNLASTLFDFTPDSSVDFTKIQNDYLTADSAYALYYDMGSVGSAPAGIVTYYGVYSHKDVPAAEKAAVDVSVPLRLELNDTRDDYIRLTDEGVADFTAGVTFENYASDSAEDYKNLSLVVRTTENLRVLGDMGAENNSQFASSDPFIITYTDVKVGDINSKTLYFQANVTDTAAYERITIGVYDTSETQGAIAEEKKLGEKTAYILLPSGDGSIPEVSFTEMTPKVVYSSGTRHLYVTVKNPALLDNRGNWNLTARSVDGKTSHTIAHEYIGIKDGVMDVEIDDSVKLAPGSWYLQLEWTDAAVSEGVVSEEYRNQTAACLNFTVSEDIKYKNDSYGILTVVKYQSGGNFTYKIQTFGNEEEFNTFKAAGGFSEILLIFRGEFSKSTYTLEDGVSKRTYYTATSTKNVNEETREYEVDNCVSINGAMDFENGKMSVYYDTDSPEGQEPASDVIVEFDGELLTSNARTSIWTGKSGLTRLEQGKSYSLVPYDKNGVRDKNFSDNTIMLVWPTIYSVGQTIAGMVFNMAYGELGVMKDNGTEIGRVISFSASLNLDFIKAPEPSGESLAENPDQSLSTTYWQKLKDFWSNYKEAQSVDSYVYTNNDALYKAYDWSHIDESGQNDRGVSGSVMVRDILYGCGQGFVGVNFKVGVVVKNYISALPNVTGTLEVNTINDWSFAFNGNMSLARFSLEAKLSFKSRNDVPVPDDIYFYIGGFEPGLNIDGCGVVWLKGGGGGISDLYDTIFMTDSVPPLKLIVTASFSIVQVLDGKATLSVGATGISLNANNLKIFGTIDAIRRISLGLEWYPGIDLQASISVNLFQGVIQGGGYIVLIGENYTDWFFEMFAHASINIPQSVPVFGGATVAGADLGISTEKIWGNVEILLVSVGIAYYWGENEVSFGTGDSLAKPTFPELLGHEDVPVYYDEERGQTLYARFGTNISGAREAEVIDMSGVPKLFDANLSSSGDLVLHKFNLGSYNEGAAAIVRIDYDAESLEDAKQIAQSFKVNSSMNMDGAAYGNIIYDGGSEDSANTNITFDSETNKATYAFTVTGAENYNKDWYISTGSAKASVILYNVDPVPGLTSISGTVSGNELSVEWSGIKTDELDKISFYLTESSDPASDNGGRLICIEDDKAVLSGTGARLEIPADMTSGEYYLRAVYSKEDMVNSAVYSTEKLSYTNGNMPAEAVISEAYPAGNLELGIKIEETDDPKTTGYSVSVYGEDQTVTDVSGLTYDKAETGETVITIGGSYTGIDENGNEEQKGLSAGQKYKAGIKPYYLLDTDGNGENDTVVYGEEVFTSLITMPEMTTPEISVRADAEKQEITETVMADHDGDPETPAQEVQVVRETYTSQNITFTAEATENVTGEWGVDGGLEADGDGYRSGAYGTFSDTASISIPLTELKEGGHTLTFRGEDNEGDGFQYSYAFEVDTTPPRLMLSAPLNGSTFGRDGRLTVSGVTDSDAKFTITSDGVEICSGKTVSELGGSIDRDGIFSFDVDLYAPNDASQRDIVITASDDAGNTVSENVSVTHGGLANLKGVKLLVNGNVIDNGNIPAVDSDTTVELSLAGVAEDGTVFNITSPNIIWRAAAVEGEAYIDADGRLEIGKASHGIAEGGLEVTKGAYISDAVSFGAALEQGTVTVISTIGGKASGGGQYAAGDMVTLTAVPDNGYVFDGWEITGIDVSDTSSAVISFVMPDSPVSAAAKFKAKSTGGGASGGAGTGSGSGILLPVSDILTTINAEAGELVEYRPTKAVSDEDKIVARYSTDGGKTYKTAAKCAVIDGVFTFIAPADAAYRIVVAGGMKFADVRESDWFCDYVDFASVREIVNGIGDGLYNPGGTLTRAMFVTMLGRIHGELGTYDRHGFTDVSQGSWYDEYVSWAAHNGIVEGYDAESFGPDDSVTREQICAMLYRYLTLEGCKAEAGSLDEFTDSGSVSGWAYEAVSAIKGFDIINGYEDGSFKPQGAATRAEAAAMFTRLVYTLLRNK</sequence>
<dbReference type="Gene3D" id="2.60.40.10">
    <property type="entry name" value="Immunoglobulins"/>
    <property type="match status" value="1"/>
</dbReference>
<feature type="domain" description="SLH" evidence="3">
    <location>
        <begin position="2107"/>
        <end position="2170"/>
    </location>
</feature>
<evidence type="ECO:0000256" key="1">
    <source>
        <dbReference type="ARBA" id="ARBA00022737"/>
    </source>
</evidence>
<evidence type="ECO:0000259" key="3">
    <source>
        <dbReference type="PROSITE" id="PS51272"/>
    </source>
</evidence>
<evidence type="ECO:0000256" key="2">
    <source>
        <dbReference type="SAM" id="SignalP"/>
    </source>
</evidence>
<proteinExistence type="predicted"/>
<dbReference type="EMBL" id="DVLU01000023">
    <property type="protein sequence ID" value="HIT84794.1"/>
    <property type="molecule type" value="Genomic_DNA"/>
</dbReference>
<dbReference type="Pfam" id="PF18998">
    <property type="entry name" value="Flg_new_2"/>
    <property type="match status" value="1"/>
</dbReference>
<dbReference type="InterPro" id="IPR001119">
    <property type="entry name" value="SLH_dom"/>
</dbReference>
<accession>A0A9D1KPE3</accession>
<reference evidence="4" key="1">
    <citation type="submission" date="2020-10" db="EMBL/GenBank/DDBJ databases">
        <authorList>
            <person name="Gilroy R."/>
        </authorList>
    </citation>
    <scope>NUCLEOTIDE SEQUENCE</scope>
    <source>
        <strain evidence="4">CHK181-108</strain>
    </source>
</reference>
<dbReference type="InterPro" id="IPR044060">
    <property type="entry name" value="Bacterial_rp_domain"/>
</dbReference>
<dbReference type="PANTHER" id="PTHR43308">
    <property type="entry name" value="OUTER MEMBRANE PROTEIN ALPHA-RELATED"/>
    <property type="match status" value="1"/>
</dbReference>
<comment type="caution">
    <text evidence="4">The sequence shown here is derived from an EMBL/GenBank/DDBJ whole genome shotgun (WGS) entry which is preliminary data.</text>
</comment>
<dbReference type="InterPro" id="IPR013783">
    <property type="entry name" value="Ig-like_fold"/>
</dbReference>
<feature type="signal peptide" evidence="2">
    <location>
        <begin position="1"/>
        <end position="22"/>
    </location>
</feature>
<dbReference type="Pfam" id="PF00395">
    <property type="entry name" value="SLH"/>
    <property type="match status" value="3"/>
</dbReference>
<reference evidence="4" key="2">
    <citation type="journal article" date="2021" name="PeerJ">
        <title>Extensive microbial diversity within the chicken gut microbiome revealed by metagenomics and culture.</title>
        <authorList>
            <person name="Gilroy R."/>
            <person name="Ravi A."/>
            <person name="Getino M."/>
            <person name="Pursley I."/>
            <person name="Horton D.L."/>
            <person name="Alikhan N.F."/>
            <person name="Baker D."/>
            <person name="Gharbi K."/>
            <person name="Hall N."/>
            <person name="Watson M."/>
            <person name="Adriaenssens E.M."/>
            <person name="Foster-Nyarko E."/>
            <person name="Jarju S."/>
            <person name="Secka A."/>
            <person name="Antonio M."/>
            <person name="Oren A."/>
            <person name="Chaudhuri R.R."/>
            <person name="La Ragione R."/>
            <person name="Hildebrand F."/>
            <person name="Pallen M.J."/>
        </authorList>
    </citation>
    <scope>NUCLEOTIDE SEQUENCE</scope>
    <source>
        <strain evidence="4">CHK181-108</strain>
    </source>
</reference>
<dbReference type="PROSITE" id="PS51272">
    <property type="entry name" value="SLH"/>
    <property type="match status" value="3"/>
</dbReference>
<keyword evidence="1" id="KW-0677">Repeat</keyword>
<organism evidence="4 5">
    <name type="scientific">Candidatus Ornithomonoglobus intestinigallinarum</name>
    <dbReference type="NCBI Taxonomy" id="2840894"/>
    <lineage>
        <taxon>Bacteria</taxon>
        <taxon>Bacillati</taxon>
        <taxon>Bacillota</taxon>
        <taxon>Clostridia</taxon>
        <taxon>Candidatus Ornithomonoglobus</taxon>
    </lineage>
</organism>
<dbReference type="Proteomes" id="UP000824165">
    <property type="component" value="Unassembled WGS sequence"/>
</dbReference>